<evidence type="ECO:0000313" key="3">
    <source>
        <dbReference type="EMBL" id="KAL3270075.1"/>
    </source>
</evidence>
<sequence length="151" mass="17468">QILLPVLAASNDPAVTNMILKLICESWLDHIYMNKIKFSRDGAIQLLLDFAHVKIWLGNCSIINQTMKKKLIKNEILQRCEGVGKLLLRRPGEPIRMTDKKTEKSTQENSDSEKTEIMPPEMYVPNQEQWLELRAVKKRGFLLPKLCCNEF</sequence>
<dbReference type="PANTHER" id="PTHR21436">
    <property type="entry name" value="COILED-COIL DOMAIN-CONTAINING PROTEIN 142"/>
    <property type="match status" value="1"/>
</dbReference>
<keyword evidence="4" id="KW-1185">Reference proteome</keyword>
<comment type="caution">
    <text evidence="3">The sequence shown here is derived from an EMBL/GenBank/DDBJ whole genome shotgun (WGS) entry which is preliminary data.</text>
</comment>
<accession>A0ABD2MUE4</accession>
<dbReference type="InterPro" id="IPR026700">
    <property type="entry name" value="CCDC142"/>
</dbReference>
<proteinExistence type="predicted"/>
<gene>
    <name evidence="3" type="ORF">HHI36_009133</name>
</gene>
<evidence type="ECO:0000313" key="4">
    <source>
        <dbReference type="Proteomes" id="UP001516400"/>
    </source>
</evidence>
<evidence type="ECO:0000256" key="1">
    <source>
        <dbReference type="SAM" id="MobiDB-lite"/>
    </source>
</evidence>
<dbReference type="InterPro" id="IPR055350">
    <property type="entry name" value="CCDC142_C"/>
</dbReference>
<dbReference type="AlphaFoldDB" id="A0ABD2MUE4"/>
<dbReference type="Pfam" id="PF14923">
    <property type="entry name" value="CCDC142"/>
    <property type="match status" value="1"/>
</dbReference>
<dbReference type="Proteomes" id="UP001516400">
    <property type="component" value="Unassembled WGS sequence"/>
</dbReference>
<protein>
    <recommendedName>
        <fullName evidence="2">Coiled-coil protein 142 C-terminal domain-containing protein</fullName>
    </recommendedName>
</protein>
<feature type="region of interest" description="Disordered" evidence="1">
    <location>
        <begin position="92"/>
        <end position="116"/>
    </location>
</feature>
<dbReference type="EMBL" id="JABFTP020000021">
    <property type="protein sequence ID" value="KAL3270075.1"/>
    <property type="molecule type" value="Genomic_DNA"/>
</dbReference>
<organism evidence="3 4">
    <name type="scientific">Cryptolaemus montrouzieri</name>
    <dbReference type="NCBI Taxonomy" id="559131"/>
    <lineage>
        <taxon>Eukaryota</taxon>
        <taxon>Metazoa</taxon>
        <taxon>Ecdysozoa</taxon>
        <taxon>Arthropoda</taxon>
        <taxon>Hexapoda</taxon>
        <taxon>Insecta</taxon>
        <taxon>Pterygota</taxon>
        <taxon>Neoptera</taxon>
        <taxon>Endopterygota</taxon>
        <taxon>Coleoptera</taxon>
        <taxon>Polyphaga</taxon>
        <taxon>Cucujiformia</taxon>
        <taxon>Coccinelloidea</taxon>
        <taxon>Coccinellidae</taxon>
        <taxon>Scymninae</taxon>
        <taxon>Scymnini</taxon>
        <taxon>Cryptolaemus</taxon>
    </lineage>
</organism>
<feature type="non-terminal residue" evidence="3">
    <location>
        <position position="1"/>
    </location>
</feature>
<reference evidence="3 4" key="1">
    <citation type="journal article" date="2021" name="BMC Biol.">
        <title>Horizontally acquired antibacterial genes associated with adaptive radiation of ladybird beetles.</title>
        <authorList>
            <person name="Li H.S."/>
            <person name="Tang X.F."/>
            <person name="Huang Y.H."/>
            <person name="Xu Z.Y."/>
            <person name="Chen M.L."/>
            <person name="Du X.Y."/>
            <person name="Qiu B.Y."/>
            <person name="Chen P.T."/>
            <person name="Zhang W."/>
            <person name="Slipinski A."/>
            <person name="Escalona H.E."/>
            <person name="Waterhouse R.M."/>
            <person name="Zwick A."/>
            <person name="Pang H."/>
        </authorList>
    </citation>
    <scope>NUCLEOTIDE SEQUENCE [LARGE SCALE GENOMIC DNA]</scope>
    <source>
        <strain evidence="3">SYSU2018</strain>
    </source>
</reference>
<feature type="domain" description="Coiled-coil protein 142 C-terminal" evidence="2">
    <location>
        <begin position="1"/>
        <end position="92"/>
    </location>
</feature>
<name>A0ABD2MUE4_9CUCU</name>
<evidence type="ECO:0000259" key="2">
    <source>
        <dbReference type="Pfam" id="PF14923"/>
    </source>
</evidence>
<dbReference type="PANTHER" id="PTHR21436:SF2">
    <property type="entry name" value="COILED-COIL DOMAIN-CONTAINING PROTEIN 142"/>
    <property type="match status" value="1"/>
</dbReference>